<dbReference type="PANTHER" id="PTHR43501:SF1">
    <property type="entry name" value="CYTOSOL NON-SPECIFIC DIPEPTIDASE"/>
    <property type="match status" value="1"/>
</dbReference>
<dbReference type="EMBL" id="JAAWUZ010000010">
    <property type="protein sequence ID" value="NSG29559.1"/>
    <property type="molecule type" value="Genomic_DNA"/>
</dbReference>
<proteinExistence type="predicted"/>
<protein>
    <submittedName>
        <fullName evidence="2">Aminoacyl-histidine dipeptidase</fullName>
    </submittedName>
</protein>
<reference evidence="2 3" key="1">
    <citation type="journal article" date="2020" name="Cell Host Microbe">
        <title>Functional and Genomic Variation between Human-Derived Isolates of Lachnospiraceae Reveals Inter- and Intra-Species Diversity.</title>
        <authorList>
            <person name="Sorbara M.T."/>
            <person name="Littmann E.R."/>
            <person name="Fontana E."/>
            <person name="Moody T.U."/>
            <person name="Kohout C.E."/>
            <person name="Gjonbalaj M."/>
            <person name="Eaton V."/>
            <person name="Seok R."/>
            <person name="Leiner I.M."/>
            <person name="Pamer E.G."/>
        </authorList>
    </citation>
    <scope>NUCLEOTIDE SEQUENCE [LARGE SCALE GENOMIC DNA]</scope>
    <source>
        <strain evidence="2 3">MSK.14.16</strain>
    </source>
</reference>
<evidence type="ECO:0000313" key="3">
    <source>
        <dbReference type="Proteomes" id="UP000821846"/>
    </source>
</evidence>
<evidence type="ECO:0000313" key="2">
    <source>
        <dbReference type="EMBL" id="NSG29559.1"/>
    </source>
</evidence>
<dbReference type="NCBIfam" id="TIGR01893">
    <property type="entry name" value="aa-his-dipept"/>
    <property type="match status" value="1"/>
</dbReference>
<accession>A0ABX2GX50</accession>
<name>A0ABX2GX50_9FIRM</name>
<dbReference type="PANTHER" id="PTHR43501">
    <property type="entry name" value="CYTOSOL NON-SPECIFIC DIPEPTIDASE"/>
    <property type="match status" value="1"/>
</dbReference>
<dbReference type="Pfam" id="PF01546">
    <property type="entry name" value="Peptidase_M20"/>
    <property type="match status" value="1"/>
</dbReference>
<dbReference type="Gene3D" id="3.40.630.10">
    <property type="entry name" value="Zn peptidases"/>
    <property type="match status" value="2"/>
</dbReference>
<dbReference type="InterPro" id="IPR011650">
    <property type="entry name" value="Peptidase_M20_dimer"/>
</dbReference>
<dbReference type="PIRSF" id="PIRSF016599">
    <property type="entry name" value="Xaa-His_dipept"/>
    <property type="match status" value="1"/>
</dbReference>
<dbReference type="CDD" id="cd03890">
    <property type="entry name" value="M20_pepD"/>
    <property type="match status" value="1"/>
</dbReference>
<feature type="domain" description="Peptidase M20 dimerisation" evidence="1">
    <location>
        <begin position="208"/>
        <end position="284"/>
    </location>
</feature>
<dbReference type="Proteomes" id="UP000821846">
    <property type="component" value="Unassembled WGS sequence"/>
</dbReference>
<dbReference type="RefSeq" id="WP_022118147.1">
    <property type="nucleotide sequence ID" value="NZ_JAAWUU010000011.1"/>
</dbReference>
<dbReference type="InterPro" id="IPR002933">
    <property type="entry name" value="Peptidase_M20"/>
</dbReference>
<dbReference type="SUPFAM" id="SSF53187">
    <property type="entry name" value="Zn-dependent exopeptidases"/>
    <property type="match status" value="1"/>
</dbReference>
<organism evidence="2 3">
    <name type="scientific">Faecalicatena fissicatena</name>
    <dbReference type="NCBI Taxonomy" id="290055"/>
    <lineage>
        <taxon>Bacteria</taxon>
        <taxon>Bacillati</taxon>
        <taxon>Bacillota</taxon>
        <taxon>Clostridia</taxon>
        <taxon>Lachnospirales</taxon>
        <taxon>Lachnospiraceae</taxon>
        <taxon>Faecalicatena</taxon>
    </lineage>
</organism>
<evidence type="ECO:0000259" key="1">
    <source>
        <dbReference type="Pfam" id="PF07687"/>
    </source>
</evidence>
<dbReference type="Pfam" id="PF07687">
    <property type="entry name" value="M20_dimer"/>
    <property type="match status" value="1"/>
</dbReference>
<sequence>MGVLSGLKPEKVFYYFEELCKIPHGSYHTKQISDYLVQFAKERNLECSQDDSNNVVIRKAASAGYEDAPVVILQGHCDMVCEKTADSTHDFEKDGLDLMIEGDYVTANGTTLGGDDGIAVAYALAILDDDTLKHPALEVVITTDEEVGLLGAKALDCSQLKGKYLINMDSEEEGYLWVSCAGGLSAITTIPVRYQEVSGEKYELVISGLNGGHSGAEIDKNRANSNKLIGQALFTLEQDIPFCLTALEGGTKDNAIPRLSKAVFVADKEAEEAIFAAAEKLQNDWRTEYTGTDEGITVTVKKIGETTAEKALEQVSQEKIIFFLVQVPYGIQKMSGSIEGLVETSINPGILMLNEEECKIVSSVRSSIDSAKDALTAKVCYLSEFLGGDCVTEGDYPAWEYRKESKLRDIMVDSYKELFGDGPEVKAIHAGLECGLFYEKIEGLDAVSFGPTMKDIHTTEEVLSISSTARMWDYLVKVLENIKA</sequence>
<gene>
    <name evidence="2" type="ORF">HFM93_04540</name>
</gene>
<keyword evidence="3" id="KW-1185">Reference proteome</keyword>
<comment type="caution">
    <text evidence="2">The sequence shown here is derived from an EMBL/GenBank/DDBJ whole genome shotgun (WGS) entry which is preliminary data.</text>
</comment>
<dbReference type="InterPro" id="IPR001160">
    <property type="entry name" value="Peptidase_M20C"/>
</dbReference>
<dbReference type="PRINTS" id="PR00934">
    <property type="entry name" value="XHISDIPTASE"/>
</dbReference>